<sequence>MMEKQANLEVFSSYQCTSSAAKLGGITHPGDVAESTSLSSVQLPASSYPLLDALPPSLVAGGKLSALQLEGILYTATKHQQLLPGGKRAGFFIGDGAGVGKGRQIAGIILDNYCRGRRKAAWFSLSSDLCLDAQRDLSDLGAHITVINNVQTLDRETRALGLSQDFQEGCLFLTYSSLVSSLKGRSRLSQIVDWLGGPAFEGPLIFDE</sequence>
<proteinExistence type="predicted"/>
<organism evidence="2 3">
    <name type="scientific">Haematococcus lacustris</name>
    <name type="common">Green alga</name>
    <name type="synonym">Haematococcus pluvialis</name>
    <dbReference type="NCBI Taxonomy" id="44745"/>
    <lineage>
        <taxon>Eukaryota</taxon>
        <taxon>Viridiplantae</taxon>
        <taxon>Chlorophyta</taxon>
        <taxon>core chlorophytes</taxon>
        <taxon>Chlorophyceae</taxon>
        <taxon>CS clade</taxon>
        <taxon>Chlamydomonadales</taxon>
        <taxon>Haematococcaceae</taxon>
        <taxon>Haematococcus</taxon>
    </lineage>
</organism>
<dbReference type="Pfam" id="PF13872">
    <property type="entry name" value="AAA_34"/>
    <property type="match status" value="1"/>
</dbReference>
<dbReference type="EMBL" id="BLLF01004849">
    <property type="protein sequence ID" value="GFH30354.1"/>
    <property type="molecule type" value="Genomic_DNA"/>
</dbReference>
<dbReference type="InterPro" id="IPR026741">
    <property type="entry name" value="SNO"/>
</dbReference>
<gene>
    <name evidence="2" type="ORF">HaLaN_29190</name>
</gene>
<dbReference type="InterPro" id="IPR039187">
    <property type="entry name" value="SNO_AAA"/>
</dbReference>
<feature type="domain" description="Strawberry notch AAA" evidence="1">
    <location>
        <begin position="28"/>
        <end position="208"/>
    </location>
</feature>
<dbReference type="GO" id="GO:0042393">
    <property type="term" value="F:histone binding"/>
    <property type="evidence" value="ECO:0007669"/>
    <property type="project" value="TreeGrafter"/>
</dbReference>
<feature type="non-terminal residue" evidence="2">
    <location>
        <position position="208"/>
    </location>
</feature>
<dbReference type="GO" id="GO:0031490">
    <property type="term" value="F:chromatin DNA binding"/>
    <property type="evidence" value="ECO:0007669"/>
    <property type="project" value="TreeGrafter"/>
</dbReference>
<comment type="caution">
    <text evidence="2">The sequence shown here is derived from an EMBL/GenBank/DDBJ whole genome shotgun (WGS) entry which is preliminary data.</text>
</comment>
<dbReference type="GO" id="GO:0006355">
    <property type="term" value="P:regulation of DNA-templated transcription"/>
    <property type="evidence" value="ECO:0007669"/>
    <property type="project" value="InterPro"/>
</dbReference>
<dbReference type="PANTHER" id="PTHR12706:SF33">
    <property type="entry name" value="PROTEIN WITH HELICASE_C DOMAIN"/>
    <property type="match status" value="1"/>
</dbReference>
<reference evidence="2 3" key="1">
    <citation type="submission" date="2020-02" db="EMBL/GenBank/DDBJ databases">
        <title>Draft genome sequence of Haematococcus lacustris strain NIES-144.</title>
        <authorList>
            <person name="Morimoto D."/>
            <person name="Nakagawa S."/>
            <person name="Yoshida T."/>
            <person name="Sawayama S."/>
        </authorList>
    </citation>
    <scope>NUCLEOTIDE SEQUENCE [LARGE SCALE GENOMIC DNA]</scope>
    <source>
        <strain evidence="2 3">NIES-144</strain>
    </source>
</reference>
<dbReference type="AlphaFoldDB" id="A0A6A0AE44"/>
<dbReference type="GO" id="GO:0005634">
    <property type="term" value="C:nucleus"/>
    <property type="evidence" value="ECO:0007669"/>
    <property type="project" value="TreeGrafter"/>
</dbReference>
<protein>
    <recommendedName>
        <fullName evidence="1">Strawberry notch AAA domain-containing protein</fullName>
    </recommendedName>
</protein>
<evidence type="ECO:0000313" key="3">
    <source>
        <dbReference type="Proteomes" id="UP000485058"/>
    </source>
</evidence>
<evidence type="ECO:0000313" key="2">
    <source>
        <dbReference type="EMBL" id="GFH30354.1"/>
    </source>
</evidence>
<evidence type="ECO:0000259" key="1">
    <source>
        <dbReference type="Pfam" id="PF13872"/>
    </source>
</evidence>
<dbReference type="PANTHER" id="PTHR12706">
    <property type="entry name" value="STRAWBERRY NOTCH-RELATED"/>
    <property type="match status" value="1"/>
</dbReference>
<dbReference type="Proteomes" id="UP000485058">
    <property type="component" value="Unassembled WGS sequence"/>
</dbReference>
<name>A0A6A0AE44_HAELA</name>
<accession>A0A6A0AE44</accession>
<keyword evidence="3" id="KW-1185">Reference proteome</keyword>